<dbReference type="Pfam" id="PF15229">
    <property type="entry name" value="POM121"/>
    <property type="match status" value="1"/>
</dbReference>
<dbReference type="PANTHER" id="PTHR23193:SF20">
    <property type="entry name" value="POM121-LIKE PROTEIN 2"/>
    <property type="match status" value="1"/>
</dbReference>
<feature type="region of interest" description="Disordered" evidence="1">
    <location>
        <begin position="1"/>
        <end position="170"/>
    </location>
</feature>
<dbReference type="GO" id="GO:0017056">
    <property type="term" value="F:structural constituent of nuclear pore"/>
    <property type="evidence" value="ECO:0007669"/>
    <property type="project" value="TreeGrafter"/>
</dbReference>
<dbReference type="GO" id="GO:0006606">
    <property type="term" value="P:protein import into nucleus"/>
    <property type="evidence" value="ECO:0007669"/>
    <property type="project" value="TreeGrafter"/>
</dbReference>
<sequence length="667" mass="67600">MQSRVEEESQILRDGQKSKRKGHESSGSSPSTTEPLPADGSSASLVQKPVPLKRSLASETSDDPLSKRARTCSRCSPPSKVTCGIPVPKRNAITSSYSSTGGISQLWKRRGHTSPLFSGPASSHCQQPESHGERATDDTTRKEHKSSMSLPTPGSSGSRKRKRRGDPLTCPLPPLLAYPITPEVHREKKARFEWFSKALEDKTLVASNCVTKEPCLTFTMPAAGPASLSSSLPTPAQGPGATPLLASPKTVEIPDCTPSLPGPADVVSTTTPAPGPGASPLLVSPKTMPNPDCALSLPGPDDVVNTATPAPAKPPSHTLTLPAAGPASLPASLPTPAPDPSASPLLASPKTVEIPHCTPSLPGPADVVNTATPAPAKPPSHTSTLPAAGPASLPASLPTPAPDPGASPLLASPKTVEIPDCTPSLPGPADVVSTTTPAPGPGATPVLASPKTMLNPDCTPSLQGPADGVSTGTPAPAKRPGHRLTLTAERPVSLPASIPTSGLSTIPLVGHLKKVQNLQAPPSFPVAVGVVTTVAPAPPKATGLPAVLSPSHSVTFAGTSSAASVGRAPTSSPVVPMDTSSPPPLQASVSVKLQGPPIFSATSVGRAPTLSPVVPMDTSSPPCPQVAVSSKLQGLLWPAPLKTQRPLASCLPTIPPLLVLAGPLPLP</sequence>
<feature type="compositionally biased region" description="Polar residues" evidence="1">
    <location>
        <begin position="563"/>
        <end position="573"/>
    </location>
</feature>
<protein>
    <submittedName>
        <fullName evidence="2">Nuclear envelope pore membrane protein POM 121C-like</fullName>
    </submittedName>
</protein>
<evidence type="ECO:0000256" key="1">
    <source>
        <dbReference type="SAM" id="MobiDB-lite"/>
    </source>
</evidence>
<feature type="compositionally biased region" description="Low complexity" evidence="1">
    <location>
        <begin position="25"/>
        <end position="35"/>
    </location>
</feature>
<feature type="region of interest" description="Disordered" evidence="1">
    <location>
        <begin position="563"/>
        <end position="586"/>
    </location>
</feature>
<feature type="compositionally biased region" description="Low complexity" evidence="1">
    <location>
        <begin position="318"/>
        <end position="332"/>
    </location>
</feature>
<feature type="compositionally biased region" description="Low complexity" evidence="1">
    <location>
        <begin position="383"/>
        <end position="396"/>
    </location>
</feature>
<dbReference type="KEGG" id="ccan:109677202"/>
<feature type="compositionally biased region" description="Basic and acidic residues" evidence="1">
    <location>
        <begin position="1"/>
        <end position="17"/>
    </location>
</feature>
<feature type="compositionally biased region" description="Basic and acidic residues" evidence="1">
    <location>
        <begin position="130"/>
        <end position="141"/>
    </location>
</feature>
<proteinExistence type="predicted"/>
<evidence type="ECO:0000313" key="2">
    <source>
        <dbReference type="RefSeq" id="XP_020008906.1"/>
    </source>
</evidence>
<accession>A0A8B7TPL2</accession>
<feature type="compositionally biased region" description="Polar residues" evidence="1">
    <location>
        <begin position="120"/>
        <end position="129"/>
    </location>
</feature>
<dbReference type="GO" id="GO:0006405">
    <property type="term" value="P:RNA export from nucleus"/>
    <property type="evidence" value="ECO:0007669"/>
    <property type="project" value="TreeGrafter"/>
</dbReference>
<name>A0A8B7TPL2_CASCN</name>
<dbReference type="GO" id="GO:0005643">
    <property type="term" value="C:nuclear pore"/>
    <property type="evidence" value="ECO:0007669"/>
    <property type="project" value="TreeGrafter"/>
</dbReference>
<feature type="compositionally biased region" description="Low complexity" evidence="1">
    <location>
        <begin position="93"/>
        <end position="104"/>
    </location>
</feature>
<feature type="region of interest" description="Disordered" evidence="1">
    <location>
        <begin position="268"/>
        <end position="345"/>
    </location>
</feature>
<dbReference type="InterPro" id="IPR026054">
    <property type="entry name" value="Nucleoporin"/>
</dbReference>
<reference evidence="2" key="1">
    <citation type="submission" date="2025-08" db="UniProtKB">
        <authorList>
            <consortium name="RefSeq"/>
        </authorList>
    </citation>
    <scope>IDENTIFICATION</scope>
    <source>
        <tissue evidence="2">Leukocyte</tissue>
    </source>
</reference>
<gene>
    <name evidence="2" type="primary">LOC109677202</name>
</gene>
<organism evidence="2">
    <name type="scientific">Castor canadensis</name>
    <name type="common">American beaver</name>
    <dbReference type="NCBI Taxonomy" id="51338"/>
    <lineage>
        <taxon>Eukaryota</taxon>
        <taxon>Metazoa</taxon>
        <taxon>Chordata</taxon>
        <taxon>Craniata</taxon>
        <taxon>Vertebrata</taxon>
        <taxon>Euteleostomi</taxon>
        <taxon>Mammalia</taxon>
        <taxon>Eutheria</taxon>
        <taxon>Euarchontoglires</taxon>
        <taxon>Glires</taxon>
        <taxon>Rodentia</taxon>
        <taxon>Castorimorpha</taxon>
        <taxon>Castoridae</taxon>
        <taxon>Castor</taxon>
    </lineage>
</organism>
<dbReference type="GO" id="GO:0008139">
    <property type="term" value="F:nuclear localization sequence binding"/>
    <property type="evidence" value="ECO:0007669"/>
    <property type="project" value="TreeGrafter"/>
</dbReference>
<feature type="compositionally biased region" description="Low complexity" evidence="1">
    <location>
        <begin position="268"/>
        <end position="283"/>
    </location>
</feature>
<dbReference type="PANTHER" id="PTHR23193">
    <property type="entry name" value="NUCLEAR PORE COMPLEX PROTEIN NUP"/>
    <property type="match status" value="1"/>
</dbReference>
<feature type="region of interest" description="Disordered" evidence="1">
    <location>
        <begin position="358"/>
        <end position="406"/>
    </location>
</feature>
<dbReference type="RefSeq" id="XP_020008906.1">
    <property type="nucleotide sequence ID" value="XM_020153317.1"/>
</dbReference>
<dbReference type="AlphaFoldDB" id="A0A8B7TPL2"/>